<protein>
    <submittedName>
        <fullName evidence="1">Uncharacterized protein</fullName>
    </submittedName>
</protein>
<dbReference type="Proteomes" id="UP000253551">
    <property type="component" value="Unassembled WGS sequence"/>
</dbReference>
<accession>A0A367IXK4</accession>
<evidence type="ECO:0000313" key="1">
    <source>
        <dbReference type="EMBL" id="RCH82211.1"/>
    </source>
</evidence>
<dbReference type="STRING" id="4846.A0A367IXK4"/>
<organism evidence="1 2">
    <name type="scientific">Rhizopus stolonifer</name>
    <name type="common">Rhizopus nigricans</name>
    <dbReference type="NCBI Taxonomy" id="4846"/>
    <lineage>
        <taxon>Eukaryota</taxon>
        <taxon>Fungi</taxon>
        <taxon>Fungi incertae sedis</taxon>
        <taxon>Mucoromycota</taxon>
        <taxon>Mucoromycotina</taxon>
        <taxon>Mucoromycetes</taxon>
        <taxon>Mucorales</taxon>
        <taxon>Mucorineae</taxon>
        <taxon>Rhizopodaceae</taxon>
        <taxon>Rhizopus</taxon>
    </lineage>
</organism>
<gene>
    <name evidence="1" type="ORF">CU098_001840</name>
</gene>
<dbReference type="EMBL" id="PJQM01005188">
    <property type="protein sequence ID" value="RCH82211.1"/>
    <property type="molecule type" value="Genomic_DNA"/>
</dbReference>
<reference evidence="1 2" key="1">
    <citation type="journal article" date="2018" name="G3 (Bethesda)">
        <title>Phylogenetic and Phylogenomic Definition of Rhizopus Species.</title>
        <authorList>
            <person name="Gryganskyi A.P."/>
            <person name="Golan J."/>
            <person name="Dolatabadi S."/>
            <person name="Mondo S."/>
            <person name="Robb S."/>
            <person name="Idnurm A."/>
            <person name="Muszewska A."/>
            <person name="Steczkiewicz K."/>
            <person name="Masonjones S."/>
            <person name="Liao H.L."/>
            <person name="Gajdeczka M.T."/>
            <person name="Anike F."/>
            <person name="Vuek A."/>
            <person name="Anishchenko I.M."/>
            <person name="Voigt K."/>
            <person name="de Hoog G.S."/>
            <person name="Smith M.E."/>
            <person name="Heitman J."/>
            <person name="Vilgalys R."/>
            <person name="Stajich J.E."/>
        </authorList>
    </citation>
    <scope>NUCLEOTIDE SEQUENCE [LARGE SCALE GENOMIC DNA]</scope>
    <source>
        <strain evidence="1 2">LSU 92-RS-03</strain>
    </source>
</reference>
<keyword evidence="2" id="KW-1185">Reference proteome</keyword>
<sequence length="82" mass="9577">GLPKKVDLDSCVKQALKPDEYAALEQEVDLVCEYHKQRKSNDLDKRRKEFSGILSDFEDMEPIKIPLTWIPRVSPFFVQQLI</sequence>
<proteinExistence type="predicted"/>
<dbReference type="AlphaFoldDB" id="A0A367IXK4"/>
<name>A0A367IXK4_RHIST</name>
<feature type="non-terminal residue" evidence="1">
    <location>
        <position position="1"/>
    </location>
</feature>
<comment type="caution">
    <text evidence="1">The sequence shown here is derived from an EMBL/GenBank/DDBJ whole genome shotgun (WGS) entry which is preliminary data.</text>
</comment>
<evidence type="ECO:0000313" key="2">
    <source>
        <dbReference type="Proteomes" id="UP000253551"/>
    </source>
</evidence>